<evidence type="ECO:0000256" key="6">
    <source>
        <dbReference type="ARBA" id="ARBA00023157"/>
    </source>
</evidence>
<dbReference type="InterPro" id="IPR002355">
    <property type="entry name" value="Cu_oxidase_Cu_BS"/>
</dbReference>
<dbReference type="PANTHER" id="PTHR11709:SF361">
    <property type="entry name" value="IRON TRANSPORT MULTICOPPER OXIDASE FET3"/>
    <property type="match status" value="1"/>
</dbReference>
<proteinExistence type="inferred from homology"/>
<feature type="transmembrane region" description="Helical" evidence="8">
    <location>
        <begin position="576"/>
        <end position="599"/>
    </location>
</feature>
<evidence type="ECO:0000256" key="8">
    <source>
        <dbReference type="SAM" id="Phobius"/>
    </source>
</evidence>
<keyword evidence="2" id="KW-0479">Metal-binding</keyword>
<sequence length="634" mass="70468">MLALAALATAANAAIVEHWWNITYATANPDGLFERRVIGVNGTWPPPAVHSTTGDIIRIHATNGLGDANLGTALHSHGMFFNNTNWFDGAVGVTQCPIPSEETFTYDIDTSIQSGTFWIHGHYSGQYVDGLRTPSVIHPVNGTGRSDNVTWDDEWTLVVSDWYHRQHDDMLKNDFLTWTNPTGAEPVPESALIYTLHNDVYHPSPSAISDGSATNDNAQIVFEAGKTYRVRVINMAALAMFYVSFDQHEVYLIEADGVEIEPINLNEEQNGLLTISVAQRYSVLVQAKNETNTNYALSVRQSEDMYDAVPEDLILNNTLQIVYADSNPTAAEVLYEEDYPVIDDSKFVPILKMEQAPADVEFRLDVFFDTYDDGTNRASYNNVTYRTPPVPSMFTALSMGENAFLSQVYGAQTNAFAYKHLENIQLTVYNWDAGFHPFHLHGHEFQVISKSFDVTSNDTSINPAVEEGKENPSRRDTITIPPGGNVVLRWRADNPGAWFFHCHIDWHLSSGLAAVFIEAPEVFQKNASQIPQFMLDQCSHWNTLTSGNVVGKNSTTDFKGQPWGPFPIVMGWTPKAIGAMAGCILTALAGLATIVWYGWGQLDEAELEEETRRKIEAKKNKVSLVKRLTGRGSS</sequence>
<keyword evidence="8" id="KW-1133">Transmembrane helix</keyword>
<evidence type="ECO:0000256" key="1">
    <source>
        <dbReference type="ARBA" id="ARBA00010609"/>
    </source>
</evidence>
<keyword evidence="13" id="KW-1185">Reference proteome</keyword>
<dbReference type="Gene3D" id="2.60.40.420">
    <property type="entry name" value="Cupredoxins - blue copper proteins"/>
    <property type="match status" value="3"/>
</dbReference>
<dbReference type="GO" id="GO:0033215">
    <property type="term" value="P:reductive iron assimilation"/>
    <property type="evidence" value="ECO:0007669"/>
    <property type="project" value="TreeGrafter"/>
</dbReference>
<dbReference type="InterPro" id="IPR001117">
    <property type="entry name" value="Cu-oxidase_2nd"/>
</dbReference>
<dbReference type="SUPFAM" id="SSF49503">
    <property type="entry name" value="Cupredoxins"/>
    <property type="match status" value="3"/>
</dbReference>
<dbReference type="InterPro" id="IPR011706">
    <property type="entry name" value="Cu-oxidase_C"/>
</dbReference>
<feature type="domain" description="Plastocyanin-like" evidence="9">
    <location>
        <begin position="154"/>
        <end position="304"/>
    </location>
</feature>
<evidence type="ECO:0000313" key="13">
    <source>
        <dbReference type="Proteomes" id="UP001182556"/>
    </source>
</evidence>
<dbReference type="CDD" id="cd13899">
    <property type="entry name" value="CuRO_3_Fet3p"/>
    <property type="match status" value="1"/>
</dbReference>
<accession>A0AAD9CYN5</accession>
<dbReference type="Pfam" id="PF00394">
    <property type="entry name" value="Cu-oxidase"/>
    <property type="match status" value="1"/>
</dbReference>
<reference evidence="12" key="1">
    <citation type="submission" date="2023-02" db="EMBL/GenBank/DDBJ databases">
        <title>Identification and recombinant expression of a fungal hydrolase from Papiliotrema laurentii that hydrolyzes apple cutin and clears colloidal polyester polyurethane.</title>
        <authorList>
            <consortium name="DOE Joint Genome Institute"/>
            <person name="Roman V.A."/>
            <person name="Bojanowski C."/>
            <person name="Crable B.R."/>
            <person name="Wagner D.N."/>
            <person name="Hung C.S."/>
            <person name="Nadeau L.J."/>
            <person name="Schratz L."/>
            <person name="Haridas S."/>
            <person name="Pangilinan J."/>
            <person name="Lipzen A."/>
            <person name="Na H."/>
            <person name="Yan M."/>
            <person name="Ng V."/>
            <person name="Grigoriev I.V."/>
            <person name="Spatafora J.W."/>
            <person name="Barlow D."/>
            <person name="Biffinger J."/>
            <person name="Kelley-Loughnane N."/>
            <person name="Varaljay V.A."/>
            <person name="Crookes-Goodson W.J."/>
        </authorList>
    </citation>
    <scope>NUCLEOTIDE SEQUENCE</scope>
    <source>
        <strain evidence="12">5307AH</strain>
    </source>
</reference>
<dbReference type="PROSITE" id="PS00080">
    <property type="entry name" value="MULTICOPPER_OXIDASE2"/>
    <property type="match status" value="1"/>
</dbReference>
<dbReference type="CDD" id="cd13851">
    <property type="entry name" value="CuRO_1_Fet3p"/>
    <property type="match status" value="1"/>
</dbReference>
<keyword evidence="3" id="KW-0732">Signal</keyword>
<dbReference type="PROSITE" id="PS00079">
    <property type="entry name" value="MULTICOPPER_OXIDASE1"/>
    <property type="match status" value="1"/>
</dbReference>
<keyword evidence="4" id="KW-0560">Oxidoreductase</keyword>
<name>A0AAD9CYN5_PAPLA</name>
<evidence type="ECO:0000259" key="11">
    <source>
        <dbReference type="Pfam" id="PF07732"/>
    </source>
</evidence>
<dbReference type="GO" id="GO:0004322">
    <property type="term" value="F:ferroxidase activity"/>
    <property type="evidence" value="ECO:0007669"/>
    <property type="project" value="TreeGrafter"/>
</dbReference>
<comment type="caution">
    <text evidence="12">The sequence shown here is derived from an EMBL/GenBank/DDBJ whole genome shotgun (WGS) entry which is preliminary data.</text>
</comment>
<gene>
    <name evidence="12" type="ORF">DB88DRAFT_443002</name>
</gene>
<dbReference type="GO" id="GO:0005507">
    <property type="term" value="F:copper ion binding"/>
    <property type="evidence" value="ECO:0007669"/>
    <property type="project" value="InterPro"/>
</dbReference>
<comment type="similarity">
    <text evidence="1">Belongs to the multicopper oxidase family.</text>
</comment>
<dbReference type="GO" id="GO:0033573">
    <property type="term" value="C:high-affinity iron permease complex"/>
    <property type="evidence" value="ECO:0007669"/>
    <property type="project" value="TreeGrafter"/>
</dbReference>
<protein>
    <submittedName>
        <fullName evidence="12">Cupredoxin</fullName>
    </submittedName>
</protein>
<dbReference type="InterPro" id="IPR008972">
    <property type="entry name" value="Cupredoxin"/>
</dbReference>
<evidence type="ECO:0000256" key="7">
    <source>
        <dbReference type="ARBA" id="ARBA00023180"/>
    </source>
</evidence>
<dbReference type="Pfam" id="PF07731">
    <property type="entry name" value="Cu-oxidase_2"/>
    <property type="match status" value="1"/>
</dbReference>
<keyword evidence="8" id="KW-0472">Membrane</keyword>
<dbReference type="InterPro" id="IPR033138">
    <property type="entry name" value="Cu_oxidase_CS"/>
</dbReference>
<dbReference type="EMBL" id="JAODAN010000010">
    <property type="protein sequence ID" value="KAK1921546.1"/>
    <property type="molecule type" value="Genomic_DNA"/>
</dbReference>
<dbReference type="Pfam" id="PF07732">
    <property type="entry name" value="Cu-oxidase_3"/>
    <property type="match status" value="1"/>
</dbReference>
<dbReference type="GO" id="GO:0010106">
    <property type="term" value="P:cellular response to iron ion starvation"/>
    <property type="evidence" value="ECO:0007669"/>
    <property type="project" value="TreeGrafter"/>
</dbReference>
<dbReference type="InterPro" id="IPR011707">
    <property type="entry name" value="Cu-oxidase-like_N"/>
</dbReference>
<evidence type="ECO:0000256" key="2">
    <source>
        <dbReference type="ARBA" id="ARBA00022723"/>
    </source>
</evidence>
<dbReference type="Proteomes" id="UP001182556">
    <property type="component" value="Unassembled WGS sequence"/>
</dbReference>
<feature type="domain" description="Plastocyanin-like" evidence="10">
    <location>
        <begin position="386"/>
        <end position="521"/>
    </location>
</feature>
<dbReference type="FunFam" id="2.60.40.420:FF:000024">
    <property type="entry name" value="FET5p Multicopper oxidase"/>
    <property type="match status" value="1"/>
</dbReference>
<organism evidence="12 13">
    <name type="scientific">Papiliotrema laurentii</name>
    <name type="common">Cryptococcus laurentii</name>
    <dbReference type="NCBI Taxonomy" id="5418"/>
    <lineage>
        <taxon>Eukaryota</taxon>
        <taxon>Fungi</taxon>
        <taxon>Dikarya</taxon>
        <taxon>Basidiomycota</taxon>
        <taxon>Agaricomycotina</taxon>
        <taxon>Tremellomycetes</taxon>
        <taxon>Tremellales</taxon>
        <taxon>Rhynchogastremaceae</taxon>
        <taxon>Papiliotrema</taxon>
    </lineage>
</organism>
<dbReference type="AlphaFoldDB" id="A0AAD9CYN5"/>
<keyword evidence="7" id="KW-0325">Glycoprotein</keyword>
<keyword evidence="6" id="KW-1015">Disulfide bond</keyword>
<evidence type="ECO:0000259" key="9">
    <source>
        <dbReference type="Pfam" id="PF00394"/>
    </source>
</evidence>
<dbReference type="PANTHER" id="PTHR11709">
    <property type="entry name" value="MULTI-COPPER OXIDASE"/>
    <property type="match status" value="1"/>
</dbReference>
<dbReference type="InterPro" id="IPR044130">
    <property type="entry name" value="CuRO_2_Fet3-like"/>
</dbReference>
<evidence type="ECO:0000256" key="3">
    <source>
        <dbReference type="ARBA" id="ARBA00022729"/>
    </source>
</evidence>
<evidence type="ECO:0000256" key="5">
    <source>
        <dbReference type="ARBA" id="ARBA00023008"/>
    </source>
</evidence>
<evidence type="ECO:0000256" key="4">
    <source>
        <dbReference type="ARBA" id="ARBA00023002"/>
    </source>
</evidence>
<evidence type="ECO:0000259" key="10">
    <source>
        <dbReference type="Pfam" id="PF07731"/>
    </source>
</evidence>
<keyword evidence="8" id="KW-0812">Transmembrane</keyword>
<feature type="domain" description="Plastocyanin-like" evidence="11">
    <location>
        <begin position="22"/>
        <end position="139"/>
    </location>
</feature>
<evidence type="ECO:0000313" key="12">
    <source>
        <dbReference type="EMBL" id="KAK1921546.1"/>
    </source>
</evidence>
<dbReference type="InterPro" id="IPR045087">
    <property type="entry name" value="Cu-oxidase_fam"/>
</dbReference>
<keyword evidence="5" id="KW-0186">Copper</keyword>
<dbReference type="CDD" id="cd13877">
    <property type="entry name" value="CuRO_2_Fet3p_like"/>
    <property type="match status" value="1"/>
</dbReference>